<keyword evidence="4" id="KW-1185">Reference proteome</keyword>
<sequence length="151" mass="16173">MRLLREESSEVAGSRGLLCPEVTRLSTLPRPRLPAARTTTIGWLSKASELATAHQATLWVLAVVALVLDIVTTTYGLQVGLAEMNPVVNYLLPMLGLAGTFTLLKGLAMLVGLLAWWAMPKPHRGIVPLGLVLLWGVAVTSNSLLLADVLL</sequence>
<keyword evidence="1" id="KW-0472">Membrane</keyword>
<dbReference type="InterPro" id="IPR043717">
    <property type="entry name" value="DUF5658"/>
</dbReference>
<evidence type="ECO:0000259" key="2">
    <source>
        <dbReference type="Pfam" id="PF18902"/>
    </source>
</evidence>
<organism evidence="3 4">
    <name type="scientific">Halogranum gelatinilyticum</name>
    <dbReference type="NCBI Taxonomy" id="660521"/>
    <lineage>
        <taxon>Archaea</taxon>
        <taxon>Methanobacteriati</taxon>
        <taxon>Methanobacteriota</taxon>
        <taxon>Stenosarchaea group</taxon>
        <taxon>Halobacteria</taxon>
        <taxon>Halobacteriales</taxon>
        <taxon>Haloferacaceae</taxon>
    </lineage>
</organism>
<feature type="transmembrane region" description="Helical" evidence="1">
    <location>
        <begin position="97"/>
        <end position="119"/>
    </location>
</feature>
<feature type="transmembrane region" description="Helical" evidence="1">
    <location>
        <begin position="56"/>
        <end position="77"/>
    </location>
</feature>
<dbReference type="Pfam" id="PF18902">
    <property type="entry name" value="DUF5658"/>
    <property type="match status" value="1"/>
</dbReference>
<evidence type="ECO:0000313" key="3">
    <source>
        <dbReference type="EMBL" id="SDM72595.1"/>
    </source>
</evidence>
<protein>
    <recommendedName>
        <fullName evidence="2">DUF5658 domain-containing protein</fullName>
    </recommendedName>
</protein>
<evidence type="ECO:0000313" key="4">
    <source>
        <dbReference type="Proteomes" id="UP000199451"/>
    </source>
</evidence>
<keyword evidence="1" id="KW-0812">Transmembrane</keyword>
<dbReference type="EMBL" id="FNHL01000003">
    <property type="protein sequence ID" value="SDM72595.1"/>
    <property type="molecule type" value="Genomic_DNA"/>
</dbReference>
<feature type="transmembrane region" description="Helical" evidence="1">
    <location>
        <begin position="126"/>
        <end position="147"/>
    </location>
</feature>
<reference evidence="4" key="1">
    <citation type="submission" date="2016-10" db="EMBL/GenBank/DDBJ databases">
        <authorList>
            <person name="Varghese N."/>
            <person name="Submissions S."/>
        </authorList>
    </citation>
    <scope>NUCLEOTIDE SEQUENCE [LARGE SCALE GENOMIC DNA]</scope>
    <source>
        <strain evidence="4">CGMCC 1.10119</strain>
    </source>
</reference>
<gene>
    <name evidence="3" type="ORF">SAMN04487949_2412</name>
</gene>
<keyword evidence="1" id="KW-1133">Transmembrane helix</keyword>
<feature type="domain" description="DUF5658" evidence="2">
    <location>
        <begin position="62"/>
        <end position="145"/>
    </location>
</feature>
<dbReference type="AlphaFoldDB" id="A0A1G9VL93"/>
<proteinExistence type="predicted"/>
<accession>A0A1G9VL93</accession>
<evidence type="ECO:0000256" key="1">
    <source>
        <dbReference type="SAM" id="Phobius"/>
    </source>
</evidence>
<dbReference type="Proteomes" id="UP000199451">
    <property type="component" value="Unassembled WGS sequence"/>
</dbReference>
<name>A0A1G9VL93_9EURY</name>